<dbReference type="InterPro" id="IPR025566">
    <property type="entry name" value="DUF4331"/>
</dbReference>
<comment type="caution">
    <text evidence="3">The sequence shown here is derived from an EMBL/GenBank/DDBJ whole genome shotgun (WGS) entry which is preliminary data.</text>
</comment>
<evidence type="ECO:0000256" key="1">
    <source>
        <dbReference type="SAM" id="MobiDB-lite"/>
    </source>
</evidence>
<feature type="region of interest" description="Disordered" evidence="1">
    <location>
        <begin position="483"/>
        <end position="510"/>
    </location>
</feature>
<dbReference type="RefSeq" id="WP_191840602.1">
    <property type="nucleotide sequence ID" value="NZ_BAAALB010000011.1"/>
</dbReference>
<gene>
    <name evidence="3" type="ORF">Cch02nite_26380</name>
</gene>
<evidence type="ECO:0000313" key="3">
    <source>
        <dbReference type="EMBL" id="GIF89194.1"/>
    </source>
</evidence>
<keyword evidence="2" id="KW-0812">Transmembrane</keyword>
<dbReference type="PROSITE" id="PS51257">
    <property type="entry name" value="PROKAR_LIPOPROTEIN"/>
    <property type="match status" value="1"/>
</dbReference>
<sequence length="555" mass="58723">MKLTLRPRGRRGIPVAVALAACIAVSGGLYALGPGAAGASSHREAPLIAQDPAVDATDLYAFVSPDRPGYVTFVANWVPFQEPNGGPNFYPFATDAQYMINVDSDGDARPDARFRWTFKNVDKRGNSTFLLNNGPVTSLDDENLLFKQTYTLESSFNGEAFRTRATNVAVAPSRVGPASMPDYNALREQATVKLPGGWRIFAGQADDPFFLDLRVFDLLYGGDLSETGQDTLAGYNVNTIALEVPFKDVALRGDGARNPVIGVWTTTERPRVRITGRTGDPRGGDRVQVSRLGNPLVNEVVVPAGLKDAFNASRPDGDANIPQLVKRVTEPEVPKLIEAIYNIPAPATPRNDLVEIFLTGITTKADGPIKADLNSQLNNADVNPAKFRPSEMLRLNLSVPVTADPNRLGVVGGDLQGFPNGRRLADDVVDIELQALVGAAQTGKIVDALAAGDAVDANENAFGDTFPYVALPNATAVNAAGAAGAGPAAPASADPSPAAASSATEEGMSTGETMTVVGSSVAGGLGLLFFAGWWMRRRNRTGDHTHSPDEPAHTH</sequence>
<dbReference type="EMBL" id="BONG01000013">
    <property type="protein sequence ID" value="GIF89194.1"/>
    <property type="molecule type" value="Genomic_DNA"/>
</dbReference>
<reference evidence="3 4" key="1">
    <citation type="submission" date="2021-01" db="EMBL/GenBank/DDBJ databases">
        <title>Whole genome shotgun sequence of Catellatospora chokoriensis NBRC 107358.</title>
        <authorList>
            <person name="Komaki H."/>
            <person name="Tamura T."/>
        </authorList>
    </citation>
    <scope>NUCLEOTIDE SEQUENCE [LARGE SCALE GENOMIC DNA]</scope>
    <source>
        <strain evidence="3 4">NBRC 107358</strain>
    </source>
</reference>
<name>A0A8J3K475_9ACTN</name>
<dbReference type="Proteomes" id="UP000619293">
    <property type="component" value="Unassembled WGS sequence"/>
</dbReference>
<keyword evidence="2" id="KW-0472">Membrane</keyword>
<keyword evidence="4" id="KW-1185">Reference proteome</keyword>
<proteinExistence type="predicted"/>
<feature type="transmembrane region" description="Helical" evidence="2">
    <location>
        <begin position="514"/>
        <end position="534"/>
    </location>
</feature>
<accession>A0A8J3K475</accession>
<evidence type="ECO:0000256" key="2">
    <source>
        <dbReference type="SAM" id="Phobius"/>
    </source>
</evidence>
<evidence type="ECO:0008006" key="5">
    <source>
        <dbReference type="Google" id="ProtNLM"/>
    </source>
</evidence>
<keyword evidence="2" id="KW-1133">Transmembrane helix</keyword>
<organism evidence="3 4">
    <name type="scientific">Catellatospora chokoriensis</name>
    <dbReference type="NCBI Taxonomy" id="310353"/>
    <lineage>
        <taxon>Bacteria</taxon>
        <taxon>Bacillati</taxon>
        <taxon>Actinomycetota</taxon>
        <taxon>Actinomycetes</taxon>
        <taxon>Micromonosporales</taxon>
        <taxon>Micromonosporaceae</taxon>
        <taxon>Catellatospora</taxon>
    </lineage>
</organism>
<protein>
    <recommendedName>
        <fullName evidence="5">DUF4331 domain-containing protein</fullName>
    </recommendedName>
</protein>
<dbReference type="Pfam" id="PF14224">
    <property type="entry name" value="DUF4331"/>
    <property type="match status" value="1"/>
</dbReference>
<dbReference type="AlphaFoldDB" id="A0A8J3K475"/>
<evidence type="ECO:0000313" key="4">
    <source>
        <dbReference type="Proteomes" id="UP000619293"/>
    </source>
</evidence>